<dbReference type="AlphaFoldDB" id="A0A6J7FK46"/>
<reference evidence="1" key="1">
    <citation type="submission" date="2020-05" db="EMBL/GenBank/DDBJ databases">
        <authorList>
            <person name="Chiriac C."/>
            <person name="Salcher M."/>
            <person name="Ghai R."/>
            <person name="Kavagutti S V."/>
        </authorList>
    </citation>
    <scope>NUCLEOTIDE SEQUENCE</scope>
</reference>
<protein>
    <submittedName>
        <fullName evidence="1">Unannotated protein</fullName>
    </submittedName>
</protein>
<evidence type="ECO:0000313" key="1">
    <source>
        <dbReference type="EMBL" id="CAB4895816.1"/>
    </source>
</evidence>
<gene>
    <name evidence="1" type="ORF">UFOPK3564_00290</name>
</gene>
<dbReference type="EMBL" id="CAFBMK010000009">
    <property type="protein sequence ID" value="CAB4895816.1"/>
    <property type="molecule type" value="Genomic_DNA"/>
</dbReference>
<organism evidence="1">
    <name type="scientific">freshwater metagenome</name>
    <dbReference type="NCBI Taxonomy" id="449393"/>
    <lineage>
        <taxon>unclassified sequences</taxon>
        <taxon>metagenomes</taxon>
        <taxon>ecological metagenomes</taxon>
    </lineage>
</organism>
<accession>A0A6J7FK46</accession>
<name>A0A6J7FK46_9ZZZZ</name>
<proteinExistence type="predicted"/>
<sequence>MRAHSTCVHTVRASEHLVMDDDIDLSAFKSGNVTSPRGRAARRIAQ</sequence>